<feature type="region of interest" description="Disordered" evidence="1">
    <location>
        <begin position="47"/>
        <end position="68"/>
    </location>
</feature>
<comment type="caution">
    <text evidence="2">The sequence shown here is derived from an EMBL/GenBank/DDBJ whole genome shotgun (WGS) entry which is preliminary data.</text>
</comment>
<sequence>MYKVIQVCFFERACPFESPSLPISLLPDGGDFSFTIIPEAHLTRVPSAPADSPATEFAPKPCLPPPCA</sequence>
<evidence type="ECO:0000256" key="1">
    <source>
        <dbReference type="SAM" id="MobiDB-lite"/>
    </source>
</evidence>
<keyword evidence="3" id="KW-1185">Reference proteome</keyword>
<accession>A0AAD7DM06</accession>
<evidence type="ECO:0000313" key="2">
    <source>
        <dbReference type="EMBL" id="KAJ7694429.1"/>
    </source>
</evidence>
<name>A0AAD7DM06_MYCRO</name>
<protein>
    <submittedName>
        <fullName evidence="2">Uncharacterized protein</fullName>
    </submittedName>
</protein>
<gene>
    <name evidence="2" type="ORF">B0H17DRAFT_1057601</name>
</gene>
<dbReference type="AlphaFoldDB" id="A0AAD7DM06"/>
<dbReference type="Proteomes" id="UP001221757">
    <property type="component" value="Unassembled WGS sequence"/>
</dbReference>
<proteinExistence type="predicted"/>
<reference evidence="2" key="1">
    <citation type="submission" date="2023-03" db="EMBL/GenBank/DDBJ databases">
        <title>Massive genome expansion in bonnet fungi (Mycena s.s.) driven by repeated elements and novel gene families across ecological guilds.</title>
        <authorList>
            <consortium name="Lawrence Berkeley National Laboratory"/>
            <person name="Harder C.B."/>
            <person name="Miyauchi S."/>
            <person name="Viragh M."/>
            <person name="Kuo A."/>
            <person name="Thoen E."/>
            <person name="Andreopoulos B."/>
            <person name="Lu D."/>
            <person name="Skrede I."/>
            <person name="Drula E."/>
            <person name="Henrissat B."/>
            <person name="Morin E."/>
            <person name="Kohler A."/>
            <person name="Barry K."/>
            <person name="LaButti K."/>
            <person name="Morin E."/>
            <person name="Salamov A."/>
            <person name="Lipzen A."/>
            <person name="Mereny Z."/>
            <person name="Hegedus B."/>
            <person name="Baldrian P."/>
            <person name="Stursova M."/>
            <person name="Weitz H."/>
            <person name="Taylor A."/>
            <person name="Grigoriev I.V."/>
            <person name="Nagy L.G."/>
            <person name="Martin F."/>
            <person name="Kauserud H."/>
        </authorList>
    </citation>
    <scope>NUCLEOTIDE SEQUENCE</scope>
    <source>
        <strain evidence="2">CBHHK067</strain>
    </source>
</reference>
<organism evidence="2 3">
    <name type="scientific">Mycena rosella</name>
    <name type="common">Pink bonnet</name>
    <name type="synonym">Agaricus rosellus</name>
    <dbReference type="NCBI Taxonomy" id="1033263"/>
    <lineage>
        <taxon>Eukaryota</taxon>
        <taxon>Fungi</taxon>
        <taxon>Dikarya</taxon>
        <taxon>Basidiomycota</taxon>
        <taxon>Agaricomycotina</taxon>
        <taxon>Agaricomycetes</taxon>
        <taxon>Agaricomycetidae</taxon>
        <taxon>Agaricales</taxon>
        <taxon>Marasmiineae</taxon>
        <taxon>Mycenaceae</taxon>
        <taxon>Mycena</taxon>
    </lineage>
</organism>
<evidence type="ECO:0000313" key="3">
    <source>
        <dbReference type="Proteomes" id="UP001221757"/>
    </source>
</evidence>
<dbReference type="EMBL" id="JARKIE010000042">
    <property type="protein sequence ID" value="KAJ7694429.1"/>
    <property type="molecule type" value="Genomic_DNA"/>
</dbReference>